<dbReference type="Gene3D" id="1.10.287.950">
    <property type="entry name" value="Methyl-accepting chemotaxis protein"/>
    <property type="match status" value="1"/>
</dbReference>
<evidence type="ECO:0000256" key="1">
    <source>
        <dbReference type="ARBA" id="ARBA00023224"/>
    </source>
</evidence>
<accession>A0ABV5A9K7</accession>
<comment type="caution">
    <text evidence="4">The sequence shown here is derived from an EMBL/GenBank/DDBJ whole genome shotgun (WGS) entry which is preliminary data.</text>
</comment>
<name>A0ABV5A9K7_9BACL</name>
<organism evidence="4 5">
    <name type="scientific">Alicyclobacillus fastidiosus</name>
    <dbReference type="NCBI Taxonomy" id="392011"/>
    <lineage>
        <taxon>Bacteria</taxon>
        <taxon>Bacillati</taxon>
        <taxon>Bacillota</taxon>
        <taxon>Bacilli</taxon>
        <taxon>Bacillales</taxon>
        <taxon>Alicyclobacillaceae</taxon>
        <taxon>Alicyclobacillus</taxon>
    </lineage>
</organism>
<reference evidence="4 5" key="1">
    <citation type="journal article" date="2024" name="Int. J. Mol. Sci.">
        <title>Exploration of Alicyclobacillus spp. Genome in Search of Antibiotic Resistance.</title>
        <authorList>
            <person name="Bucka-Kolendo J."/>
            <person name="Kiousi D.E."/>
            <person name="Dekowska A."/>
            <person name="Mikolajczuk-Szczyrba A."/>
            <person name="Karadedos D.M."/>
            <person name="Michael P."/>
            <person name="Galanis A."/>
            <person name="Sokolowska B."/>
        </authorList>
    </citation>
    <scope>NUCLEOTIDE SEQUENCE [LARGE SCALE GENOMIC DNA]</scope>
    <source>
        <strain evidence="4 5">KKP 3000</strain>
    </source>
</reference>
<dbReference type="SUPFAM" id="SSF103190">
    <property type="entry name" value="Sensory domain-like"/>
    <property type="match status" value="1"/>
</dbReference>
<dbReference type="Pfam" id="PF00015">
    <property type="entry name" value="MCPsignal"/>
    <property type="match status" value="1"/>
</dbReference>
<protein>
    <submittedName>
        <fullName evidence="4">Methyl-accepting chemotaxis protein</fullName>
    </submittedName>
</protein>
<evidence type="ECO:0000256" key="2">
    <source>
        <dbReference type="PROSITE-ProRule" id="PRU00284"/>
    </source>
</evidence>
<dbReference type="SMART" id="SM00283">
    <property type="entry name" value="MA"/>
    <property type="match status" value="1"/>
</dbReference>
<dbReference type="PROSITE" id="PS50111">
    <property type="entry name" value="CHEMOTAXIS_TRANSDUC_2"/>
    <property type="match status" value="1"/>
</dbReference>
<dbReference type="Proteomes" id="UP001579974">
    <property type="component" value="Unassembled WGS sequence"/>
</dbReference>
<dbReference type="PANTHER" id="PTHR32089">
    <property type="entry name" value="METHYL-ACCEPTING CHEMOTAXIS PROTEIN MCPB"/>
    <property type="match status" value="1"/>
</dbReference>
<dbReference type="SUPFAM" id="SSF58104">
    <property type="entry name" value="Methyl-accepting chemotaxis protein (MCP) signaling domain"/>
    <property type="match status" value="1"/>
</dbReference>
<evidence type="ECO:0000259" key="3">
    <source>
        <dbReference type="PROSITE" id="PS50111"/>
    </source>
</evidence>
<dbReference type="InterPro" id="IPR029151">
    <property type="entry name" value="Sensor-like_sf"/>
</dbReference>
<dbReference type="RefSeq" id="WP_375330554.1">
    <property type="nucleotide sequence ID" value="NZ_JBDXSU010000001.1"/>
</dbReference>
<evidence type="ECO:0000313" key="5">
    <source>
        <dbReference type="Proteomes" id="UP001579974"/>
    </source>
</evidence>
<gene>
    <name evidence="4" type="ORF">KKP3000_001404</name>
</gene>
<proteinExistence type="predicted"/>
<dbReference type="PANTHER" id="PTHR32089:SF112">
    <property type="entry name" value="LYSOZYME-LIKE PROTEIN-RELATED"/>
    <property type="match status" value="1"/>
</dbReference>
<dbReference type="InterPro" id="IPR004089">
    <property type="entry name" value="MCPsignal_dom"/>
</dbReference>
<feature type="domain" description="Methyl-accepting transducer" evidence="3">
    <location>
        <begin position="131"/>
        <end position="274"/>
    </location>
</feature>
<evidence type="ECO:0000313" key="4">
    <source>
        <dbReference type="EMBL" id="MFB5188965.1"/>
    </source>
</evidence>
<keyword evidence="1 2" id="KW-0807">Transducer</keyword>
<sequence length="274" mass="29591">MIKLNSLDCFLQVAPLIDRLLSNQDVAFSVSNETEILYFRPGETIHVGHVGYVLQPGDGLYEAVHQNAEQSGIIAEEVVGTAFKTMTVPIRDHSGKAIGAVGMATSLDKQNRVLGIAENLVESFKQISASIEHVSNETGRLSDSHETILRSAEEATTQAHNTSHIVDFIQNISNQTKILGLNASIEAARAGEHGRGFTVVAQEVRKLADHTKQAVGQIESGLEQMRSSTEQVTTQIADNARTVETQSVATQQVMSGIEALESLATQLFDVAKTV</sequence>
<dbReference type="EMBL" id="JBDXSU010000001">
    <property type="protein sequence ID" value="MFB5188965.1"/>
    <property type="molecule type" value="Genomic_DNA"/>
</dbReference>
<keyword evidence="5" id="KW-1185">Reference proteome</keyword>